<feature type="transmembrane region" description="Helical" evidence="1">
    <location>
        <begin position="132"/>
        <end position="150"/>
    </location>
</feature>
<organism evidence="2 3">
    <name type="scientific">Caproicibacterium amylolyticum</name>
    <dbReference type="NCBI Taxonomy" id="2766537"/>
    <lineage>
        <taxon>Bacteria</taxon>
        <taxon>Bacillati</taxon>
        <taxon>Bacillota</taxon>
        <taxon>Clostridia</taxon>
        <taxon>Eubacteriales</taxon>
        <taxon>Oscillospiraceae</taxon>
        <taxon>Caproicibacterium</taxon>
    </lineage>
</organism>
<keyword evidence="1" id="KW-0472">Membrane</keyword>
<reference evidence="2 3" key="1">
    <citation type="submission" date="2020-08" db="EMBL/GenBank/DDBJ databases">
        <authorList>
            <person name="Ren C."/>
            <person name="Gu Y."/>
            <person name="Xu Y."/>
        </authorList>
    </citation>
    <scope>NUCLEOTIDE SEQUENCE [LARGE SCALE GENOMIC DNA]</scope>
    <source>
        <strain evidence="2 3">LBM18003</strain>
    </source>
</reference>
<evidence type="ECO:0000256" key="1">
    <source>
        <dbReference type="SAM" id="Phobius"/>
    </source>
</evidence>
<sequence length="173" mass="19272">MNGLQFYYIGFDNVLKKFYISHSNLSALFSPEGMDAQTIHMAHALLLLWVLVIADLVAERIFMATAVYRAGKASSMKKLTYWTAATGVLGWLPVVVFFAVRRMLYTKKAVCDTCGSVTSVAVPYPHAAHLRLWAVLGAVASVLAFILYNYTASYTFGLYAIQAIPAWIRNFPF</sequence>
<dbReference type="Proteomes" id="UP000516046">
    <property type="component" value="Chromosome"/>
</dbReference>
<keyword evidence="1" id="KW-1133">Transmembrane helix</keyword>
<evidence type="ECO:0000313" key="3">
    <source>
        <dbReference type="Proteomes" id="UP000516046"/>
    </source>
</evidence>
<keyword evidence="3" id="KW-1185">Reference proteome</keyword>
<evidence type="ECO:0000313" key="2">
    <source>
        <dbReference type="EMBL" id="QNO18073.1"/>
    </source>
</evidence>
<gene>
    <name evidence="2" type="ORF">H6X83_14360</name>
</gene>
<feature type="transmembrane region" description="Helical" evidence="1">
    <location>
        <begin position="79"/>
        <end position="100"/>
    </location>
</feature>
<dbReference type="RefSeq" id="WP_212507138.1">
    <property type="nucleotide sequence ID" value="NZ_CP060696.1"/>
</dbReference>
<protein>
    <submittedName>
        <fullName evidence="2">Uncharacterized protein</fullName>
    </submittedName>
</protein>
<proteinExistence type="predicted"/>
<name>A0A7G9WHB1_9FIRM</name>
<dbReference type="EMBL" id="CP060696">
    <property type="protein sequence ID" value="QNO18073.1"/>
    <property type="molecule type" value="Genomic_DNA"/>
</dbReference>
<accession>A0A7G9WHB1</accession>
<keyword evidence="1" id="KW-0812">Transmembrane</keyword>
<dbReference type="AlphaFoldDB" id="A0A7G9WHB1"/>
<feature type="transmembrane region" description="Helical" evidence="1">
    <location>
        <begin position="39"/>
        <end position="58"/>
    </location>
</feature>
<dbReference type="KEGG" id="caml:H6X83_14360"/>